<dbReference type="PROSITE" id="PS50949">
    <property type="entry name" value="HTH_GNTR"/>
    <property type="match status" value="1"/>
</dbReference>
<dbReference type="GO" id="GO:0008483">
    <property type="term" value="F:transaminase activity"/>
    <property type="evidence" value="ECO:0007669"/>
    <property type="project" value="UniProtKB-KW"/>
</dbReference>
<dbReference type="PANTHER" id="PTHR46577:SF1">
    <property type="entry name" value="HTH-TYPE TRANSCRIPTIONAL REGULATORY PROTEIN GABR"/>
    <property type="match status" value="1"/>
</dbReference>
<dbReference type="Gene3D" id="1.10.10.10">
    <property type="entry name" value="Winged helix-like DNA-binding domain superfamily/Winged helix DNA-binding domain"/>
    <property type="match status" value="1"/>
</dbReference>
<dbReference type="InterPro" id="IPR051446">
    <property type="entry name" value="HTH_trans_reg/aminotransferase"/>
</dbReference>
<dbReference type="CDD" id="cd07377">
    <property type="entry name" value="WHTH_GntR"/>
    <property type="match status" value="1"/>
</dbReference>
<dbReference type="InterPro" id="IPR036390">
    <property type="entry name" value="WH_DNA-bd_sf"/>
</dbReference>
<dbReference type="GO" id="GO:0003677">
    <property type="term" value="F:DNA binding"/>
    <property type="evidence" value="ECO:0007669"/>
    <property type="project" value="UniProtKB-KW"/>
</dbReference>
<proteinExistence type="inferred from homology"/>
<dbReference type="PANTHER" id="PTHR46577">
    <property type="entry name" value="HTH-TYPE TRANSCRIPTIONAL REGULATORY PROTEIN GABR"/>
    <property type="match status" value="1"/>
</dbReference>
<dbReference type="InterPro" id="IPR036388">
    <property type="entry name" value="WH-like_DNA-bd_sf"/>
</dbReference>
<dbReference type="InterPro" id="IPR000524">
    <property type="entry name" value="Tscrpt_reg_HTH_GntR"/>
</dbReference>
<evidence type="ECO:0000256" key="2">
    <source>
        <dbReference type="ARBA" id="ARBA00022898"/>
    </source>
</evidence>
<feature type="domain" description="HTH gntR-type" evidence="6">
    <location>
        <begin position="16"/>
        <end position="84"/>
    </location>
</feature>
<organism evidence="7 8">
    <name type="scientific">Algicella marina</name>
    <dbReference type="NCBI Taxonomy" id="2683284"/>
    <lineage>
        <taxon>Bacteria</taxon>
        <taxon>Pseudomonadati</taxon>
        <taxon>Pseudomonadota</taxon>
        <taxon>Alphaproteobacteria</taxon>
        <taxon>Rhodobacterales</taxon>
        <taxon>Paracoccaceae</taxon>
        <taxon>Algicella</taxon>
    </lineage>
</organism>
<keyword evidence="5" id="KW-0804">Transcription</keyword>
<dbReference type="KEGG" id="amaq:GO499_06655"/>
<dbReference type="InterPro" id="IPR015421">
    <property type="entry name" value="PyrdxlP-dep_Trfase_major"/>
</dbReference>
<dbReference type="GO" id="GO:0030170">
    <property type="term" value="F:pyridoxal phosphate binding"/>
    <property type="evidence" value="ECO:0007669"/>
    <property type="project" value="InterPro"/>
</dbReference>
<evidence type="ECO:0000313" key="7">
    <source>
        <dbReference type="EMBL" id="QHQ34904.1"/>
    </source>
</evidence>
<evidence type="ECO:0000259" key="6">
    <source>
        <dbReference type="PROSITE" id="PS50949"/>
    </source>
</evidence>
<keyword evidence="8" id="KW-1185">Reference proteome</keyword>
<dbReference type="AlphaFoldDB" id="A0A6P1SW55"/>
<dbReference type="Pfam" id="PF00155">
    <property type="entry name" value="Aminotran_1_2"/>
    <property type="match status" value="1"/>
</dbReference>
<evidence type="ECO:0000313" key="8">
    <source>
        <dbReference type="Proteomes" id="UP000464495"/>
    </source>
</evidence>
<dbReference type="SMART" id="SM00345">
    <property type="entry name" value="HTH_GNTR"/>
    <property type="match status" value="1"/>
</dbReference>
<dbReference type="SUPFAM" id="SSF53383">
    <property type="entry name" value="PLP-dependent transferases"/>
    <property type="match status" value="1"/>
</dbReference>
<dbReference type="RefSeq" id="WP_161861470.1">
    <property type="nucleotide sequence ID" value="NZ_CP046620.1"/>
</dbReference>
<dbReference type="CDD" id="cd00609">
    <property type="entry name" value="AAT_like"/>
    <property type="match status" value="1"/>
</dbReference>
<dbReference type="GO" id="GO:0003700">
    <property type="term" value="F:DNA-binding transcription factor activity"/>
    <property type="evidence" value="ECO:0007669"/>
    <property type="project" value="InterPro"/>
</dbReference>
<keyword evidence="7" id="KW-0808">Transferase</keyword>
<keyword evidence="4" id="KW-0238">DNA-binding</keyword>
<keyword evidence="2" id="KW-0663">Pyridoxal phosphate</keyword>
<dbReference type="Gene3D" id="3.40.640.10">
    <property type="entry name" value="Type I PLP-dependent aspartate aminotransferase-like (Major domain)"/>
    <property type="match status" value="1"/>
</dbReference>
<dbReference type="Proteomes" id="UP000464495">
    <property type="component" value="Chromosome"/>
</dbReference>
<evidence type="ECO:0000256" key="3">
    <source>
        <dbReference type="ARBA" id="ARBA00023015"/>
    </source>
</evidence>
<evidence type="ECO:0000256" key="5">
    <source>
        <dbReference type="ARBA" id="ARBA00023163"/>
    </source>
</evidence>
<comment type="similarity">
    <text evidence="1">In the C-terminal section; belongs to the class-I pyridoxal-phosphate-dependent aminotransferase family.</text>
</comment>
<name>A0A6P1SW55_9RHOB</name>
<keyword evidence="3" id="KW-0805">Transcription regulation</keyword>
<sequence length="487" mass="54286">MRISETQFFLDREAGIGLQVQLRERIAAAILARRFTPGQRLPSSRKLADHLGIARITVSIVYQDLVADGYLEAAPRSGFFVADDAPDLLPANTRPKVPAEERLDWDGWLTGRYRRLLRVEKPLDWRAYPYPFIYGQIDPDLFPHDDWRDCARRALGKRDFAQVAADAIHSDDPKLVAHILSHGLPARGVTAAAEEVLVTLGAQNALWLVIQLLSANRPRLRVVIEDPGYPELREALRLSGCEIVPVAVDADGLPPQAIPEGVDLVCVSPSHQAPTGVTMPMARRKELMALAEERNFLILEDDYDFEMSFLKPANPALKSFDRRGRVIHVGSFSKSLFPGLRLGYLHADARFIEEARSLRALIMRHPPGTPQRTTAHFLALGHYNAHVRRLREAFRKRRAVMTDALQTHGLRVAAASGFGGAGFWIAGPPGLDSIEFARDLREDGVLIEPGTTFFAGAHPPTHFFRMAYSSISHKKIPEGIARLARRL</sequence>
<gene>
    <name evidence="7" type="ORF">GO499_06655</name>
</gene>
<accession>A0A6P1SW55</accession>
<evidence type="ECO:0000256" key="1">
    <source>
        <dbReference type="ARBA" id="ARBA00005384"/>
    </source>
</evidence>
<reference evidence="7 8" key="1">
    <citation type="submission" date="2019-12" db="EMBL/GenBank/DDBJ databases">
        <title>Complete genome sequence of Algicella marina strain 9Alg 56(T) isolated from the red alga Tichocarpus crinitus.</title>
        <authorList>
            <person name="Kim S.-G."/>
            <person name="Nedashkovskaya O.I."/>
        </authorList>
    </citation>
    <scope>NUCLEOTIDE SEQUENCE [LARGE SCALE GENOMIC DNA]</scope>
    <source>
        <strain evidence="7 8">9Alg 56</strain>
    </source>
</reference>
<protein>
    <submittedName>
        <fullName evidence="7">Aminotransferase class I/II-fold pyridoxal phosphate-dependent enzyme</fullName>
    </submittedName>
</protein>
<dbReference type="InterPro" id="IPR004839">
    <property type="entry name" value="Aminotransferase_I/II_large"/>
</dbReference>
<keyword evidence="7" id="KW-0032">Aminotransferase</keyword>
<dbReference type="SUPFAM" id="SSF46785">
    <property type="entry name" value="Winged helix' DNA-binding domain"/>
    <property type="match status" value="1"/>
</dbReference>
<evidence type="ECO:0000256" key="4">
    <source>
        <dbReference type="ARBA" id="ARBA00023125"/>
    </source>
</evidence>
<dbReference type="InterPro" id="IPR015424">
    <property type="entry name" value="PyrdxlP-dep_Trfase"/>
</dbReference>
<dbReference type="Pfam" id="PF00392">
    <property type="entry name" value="GntR"/>
    <property type="match status" value="1"/>
</dbReference>
<dbReference type="EMBL" id="CP046620">
    <property type="protein sequence ID" value="QHQ34904.1"/>
    <property type="molecule type" value="Genomic_DNA"/>
</dbReference>